<name>A0A316EKZ4_9ACTN</name>
<evidence type="ECO:0000313" key="4">
    <source>
        <dbReference type="Proteomes" id="UP000245697"/>
    </source>
</evidence>
<keyword evidence="1" id="KW-0472">Membrane</keyword>
<feature type="transmembrane region" description="Helical" evidence="1">
    <location>
        <begin position="6"/>
        <end position="26"/>
    </location>
</feature>
<dbReference type="Pfam" id="PF08534">
    <property type="entry name" value="Redoxin"/>
    <property type="match status" value="1"/>
</dbReference>
<keyword evidence="1" id="KW-1133">Transmembrane helix</keyword>
<dbReference type="RefSeq" id="WP_109602105.1">
    <property type="nucleotide sequence ID" value="NZ_BONA01000088.1"/>
</dbReference>
<dbReference type="SUPFAM" id="SSF52833">
    <property type="entry name" value="Thioredoxin-like"/>
    <property type="match status" value="1"/>
</dbReference>
<gene>
    <name evidence="3" type="ORF">BC793_13258</name>
</gene>
<keyword evidence="4" id="KW-1185">Reference proteome</keyword>
<keyword evidence="3" id="KW-0413">Isomerase</keyword>
<evidence type="ECO:0000313" key="3">
    <source>
        <dbReference type="EMBL" id="PWK31709.1"/>
    </source>
</evidence>
<reference evidence="3 4" key="1">
    <citation type="submission" date="2018-05" db="EMBL/GenBank/DDBJ databases">
        <title>Genomic Encyclopedia of Archaeal and Bacterial Type Strains, Phase II (KMG-II): from individual species to whole genera.</title>
        <authorList>
            <person name="Goeker M."/>
        </authorList>
    </citation>
    <scope>NUCLEOTIDE SEQUENCE [LARGE SCALE GENOMIC DNA]</scope>
    <source>
        <strain evidence="3 4">DSM 45184</strain>
    </source>
</reference>
<dbReference type="InterPro" id="IPR013740">
    <property type="entry name" value="Redoxin"/>
</dbReference>
<keyword evidence="1" id="KW-0812">Transmembrane</keyword>
<dbReference type="GO" id="GO:0016853">
    <property type="term" value="F:isomerase activity"/>
    <property type="evidence" value="ECO:0007669"/>
    <property type="project" value="UniProtKB-KW"/>
</dbReference>
<feature type="domain" description="Thioredoxin" evidence="2">
    <location>
        <begin position="44"/>
        <end position="175"/>
    </location>
</feature>
<dbReference type="Gene3D" id="3.40.30.10">
    <property type="entry name" value="Glutaredoxin"/>
    <property type="match status" value="1"/>
</dbReference>
<dbReference type="InterPro" id="IPR013766">
    <property type="entry name" value="Thioredoxin_domain"/>
</dbReference>
<evidence type="ECO:0000259" key="2">
    <source>
        <dbReference type="PROSITE" id="PS51352"/>
    </source>
</evidence>
<comment type="caution">
    <text evidence="3">The sequence shown here is derived from an EMBL/GenBank/DDBJ whole genome shotgun (WGS) entry which is preliminary data.</text>
</comment>
<dbReference type="AlphaFoldDB" id="A0A316EKZ4"/>
<proteinExistence type="predicted"/>
<dbReference type="OrthoDB" id="128449at2"/>
<dbReference type="EMBL" id="QGGR01000032">
    <property type="protein sequence ID" value="PWK31709.1"/>
    <property type="molecule type" value="Genomic_DNA"/>
</dbReference>
<organism evidence="3 4">
    <name type="scientific">Actinoplanes xinjiangensis</name>
    <dbReference type="NCBI Taxonomy" id="512350"/>
    <lineage>
        <taxon>Bacteria</taxon>
        <taxon>Bacillati</taxon>
        <taxon>Actinomycetota</taxon>
        <taxon>Actinomycetes</taxon>
        <taxon>Micromonosporales</taxon>
        <taxon>Micromonosporaceae</taxon>
        <taxon>Actinoplanes</taxon>
    </lineage>
</organism>
<sequence length="175" mass="18208">MSVLYGLIALFGALTLLNLLLTFGIIRRLRQRPATGSATDPGMLPSGSLVGDFAARDLSQQPLSRADLDGRTLVGFFSPGCEACSEQLPAFVAAARSAAYGPRYSWAVVTGDAESASPYLPSLEPVARVVLQNEDDSLLSAFSVRAFPSFFVVDATGRVVAGGVAVDDLPVAAAA</sequence>
<dbReference type="Proteomes" id="UP000245697">
    <property type="component" value="Unassembled WGS sequence"/>
</dbReference>
<evidence type="ECO:0000256" key="1">
    <source>
        <dbReference type="SAM" id="Phobius"/>
    </source>
</evidence>
<dbReference type="InterPro" id="IPR036249">
    <property type="entry name" value="Thioredoxin-like_sf"/>
</dbReference>
<accession>A0A316EKZ4</accession>
<dbReference type="GO" id="GO:0016491">
    <property type="term" value="F:oxidoreductase activity"/>
    <property type="evidence" value="ECO:0007669"/>
    <property type="project" value="InterPro"/>
</dbReference>
<dbReference type="PROSITE" id="PS51352">
    <property type="entry name" value="THIOREDOXIN_2"/>
    <property type="match status" value="1"/>
</dbReference>
<protein>
    <submittedName>
        <fullName evidence="3">Thiol-disulfide isomerase/thioredoxin</fullName>
    </submittedName>
</protein>